<dbReference type="Proteomes" id="UP000008711">
    <property type="component" value="Unassembled WGS sequence"/>
</dbReference>
<dbReference type="KEGG" id="der:6550983"/>
<evidence type="ECO:0000313" key="3">
    <source>
        <dbReference type="Proteomes" id="UP000008711"/>
    </source>
</evidence>
<dbReference type="OrthoDB" id="7736976at2759"/>
<dbReference type="EMBL" id="CH954180">
    <property type="protein sequence ID" value="EDV45843.1"/>
    <property type="molecule type" value="Genomic_DNA"/>
</dbReference>
<reference evidence="2 3" key="1">
    <citation type="journal article" date="2007" name="Nature">
        <title>Evolution of genes and genomes on the Drosophila phylogeny.</title>
        <authorList>
            <consortium name="Drosophila 12 Genomes Consortium"/>
            <person name="Clark A.G."/>
            <person name="Eisen M.B."/>
            <person name="Smith D.R."/>
            <person name="Bergman C.M."/>
            <person name="Oliver B."/>
            <person name="Markow T.A."/>
            <person name="Kaufman T.C."/>
            <person name="Kellis M."/>
            <person name="Gelbart W."/>
            <person name="Iyer V.N."/>
            <person name="Pollard D.A."/>
            <person name="Sackton T.B."/>
            <person name="Larracuente A.M."/>
            <person name="Singh N.D."/>
            <person name="Abad J.P."/>
            <person name="Abt D.N."/>
            <person name="Adryan B."/>
            <person name="Aguade M."/>
            <person name="Akashi H."/>
            <person name="Anderson W.W."/>
            <person name="Aquadro C.F."/>
            <person name="Ardell D.H."/>
            <person name="Arguello R."/>
            <person name="Artieri C.G."/>
            <person name="Barbash D.A."/>
            <person name="Barker D."/>
            <person name="Barsanti P."/>
            <person name="Batterham P."/>
            <person name="Batzoglou S."/>
            <person name="Begun D."/>
            <person name="Bhutkar A."/>
            <person name="Blanco E."/>
            <person name="Bosak S.A."/>
            <person name="Bradley R.K."/>
            <person name="Brand A.D."/>
            <person name="Brent M.R."/>
            <person name="Brooks A.N."/>
            <person name="Brown R.H."/>
            <person name="Butlin R.K."/>
            <person name="Caggese C."/>
            <person name="Calvi B.R."/>
            <person name="Bernardo de Carvalho A."/>
            <person name="Caspi A."/>
            <person name="Castrezana S."/>
            <person name="Celniker S.E."/>
            <person name="Chang J.L."/>
            <person name="Chapple C."/>
            <person name="Chatterji S."/>
            <person name="Chinwalla A."/>
            <person name="Civetta A."/>
            <person name="Clifton S.W."/>
            <person name="Comeron J.M."/>
            <person name="Costello J.C."/>
            <person name="Coyne J.A."/>
            <person name="Daub J."/>
            <person name="David R.G."/>
            <person name="Delcher A.L."/>
            <person name="Delehaunty K."/>
            <person name="Do C.B."/>
            <person name="Ebling H."/>
            <person name="Edwards K."/>
            <person name="Eickbush T."/>
            <person name="Evans J.D."/>
            <person name="Filipski A."/>
            <person name="Findeiss S."/>
            <person name="Freyhult E."/>
            <person name="Fulton L."/>
            <person name="Fulton R."/>
            <person name="Garcia A.C."/>
            <person name="Gardiner A."/>
            <person name="Garfield D.A."/>
            <person name="Garvin B.E."/>
            <person name="Gibson G."/>
            <person name="Gilbert D."/>
            <person name="Gnerre S."/>
            <person name="Godfrey J."/>
            <person name="Good R."/>
            <person name="Gotea V."/>
            <person name="Gravely B."/>
            <person name="Greenberg A.J."/>
            <person name="Griffiths-Jones S."/>
            <person name="Gross S."/>
            <person name="Guigo R."/>
            <person name="Gustafson E.A."/>
            <person name="Haerty W."/>
            <person name="Hahn M.W."/>
            <person name="Halligan D.L."/>
            <person name="Halpern A.L."/>
            <person name="Halter G.M."/>
            <person name="Han M.V."/>
            <person name="Heger A."/>
            <person name="Hillier L."/>
            <person name="Hinrichs A.S."/>
            <person name="Holmes I."/>
            <person name="Hoskins R.A."/>
            <person name="Hubisz M.J."/>
            <person name="Hultmark D."/>
            <person name="Huntley M.A."/>
            <person name="Jaffe D.B."/>
            <person name="Jagadeeshan S."/>
            <person name="Jeck W.R."/>
            <person name="Johnson J."/>
            <person name="Jones C.D."/>
            <person name="Jordan W.C."/>
            <person name="Karpen G.H."/>
            <person name="Kataoka E."/>
            <person name="Keightley P.D."/>
            <person name="Kheradpour P."/>
            <person name="Kirkness E.F."/>
            <person name="Koerich L.B."/>
            <person name="Kristiansen K."/>
            <person name="Kudrna D."/>
            <person name="Kulathinal R.J."/>
            <person name="Kumar S."/>
            <person name="Kwok R."/>
            <person name="Lander E."/>
            <person name="Langley C.H."/>
            <person name="Lapoint R."/>
            <person name="Lazzaro B.P."/>
            <person name="Lee S.J."/>
            <person name="Levesque L."/>
            <person name="Li R."/>
            <person name="Lin C.F."/>
            <person name="Lin M.F."/>
            <person name="Lindblad-Toh K."/>
            <person name="Llopart A."/>
            <person name="Long M."/>
            <person name="Low L."/>
            <person name="Lozovsky E."/>
            <person name="Lu J."/>
            <person name="Luo M."/>
            <person name="Machado C.A."/>
            <person name="Makalowski W."/>
            <person name="Marzo M."/>
            <person name="Matsuda M."/>
            <person name="Matzkin L."/>
            <person name="McAllister B."/>
            <person name="McBride C.S."/>
            <person name="McKernan B."/>
            <person name="McKernan K."/>
            <person name="Mendez-Lago M."/>
            <person name="Minx P."/>
            <person name="Mollenhauer M.U."/>
            <person name="Montooth K."/>
            <person name="Mount S.M."/>
            <person name="Mu X."/>
            <person name="Myers E."/>
            <person name="Negre B."/>
            <person name="Newfeld S."/>
            <person name="Nielsen R."/>
            <person name="Noor M.A."/>
            <person name="O'Grady P."/>
            <person name="Pachter L."/>
            <person name="Papaceit M."/>
            <person name="Parisi M.J."/>
            <person name="Parisi M."/>
            <person name="Parts L."/>
            <person name="Pedersen J.S."/>
            <person name="Pesole G."/>
            <person name="Phillippy A.M."/>
            <person name="Ponting C.P."/>
            <person name="Pop M."/>
            <person name="Porcelli D."/>
            <person name="Powell J.R."/>
            <person name="Prohaska S."/>
            <person name="Pruitt K."/>
            <person name="Puig M."/>
            <person name="Quesneville H."/>
            <person name="Ram K.R."/>
            <person name="Rand D."/>
            <person name="Rasmussen M.D."/>
            <person name="Reed L.K."/>
            <person name="Reenan R."/>
            <person name="Reily A."/>
            <person name="Remington K.A."/>
            <person name="Rieger T.T."/>
            <person name="Ritchie M.G."/>
            <person name="Robin C."/>
            <person name="Rogers Y.H."/>
            <person name="Rohde C."/>
            <person name="Rozas J."/>
            <person name="Rubenfield M.J."/>
            <person name="Ruiz A."/>
            <person name="Russo S."/>
            <person name="Salzberg S.L."/>
            <person name="Sanchez-Gracia A."/>
            <person name="Saranga D.J."/>
            <person name="Sato H."/>
            <person name="Schaeffer S.W."/>
            <person name="Schatz M.C."/>
            <person name="Schlenke T."/>
            <person name="Schwartz R."/>
            <person name="Segarra C."/>
            <person name="Singh R.S."/>
            <person name="Sirot L."/>
            <person name="Sirota M."/>
            <person name="Sisneros N.B."/>
            <person name="Smith C.D."/>
            <person name="Smith T.F."/>
            <person name="Spieth J."/>
            <person name="Stage D.E."/>
            <person name="Stark A."/>
            <person name="Stephan W."/>
            <person name="Strausberg R.L."/>
            <person name="Strempel S."/>
            <person name="Sturgill D."/>
            <person name="Sutton G."/>
            <person name="Sutton G.G."/>
            <person name="Tao W."/>
            <person name="Teichmann S."/>
            <person name="Tobari Y.N."/>
            <person name="Tomimura Y."/>
            <person name="Tsolas J.M."/>
            <person name="Valente V.L."/>
            <person name="Venter E."/>
            <person name="Venter J.C."/>
            <person name="Vicario S."/>
            <person name="Vieira F.G."/>
            <person name="Vilella A.J."/>
            <person name="Villasante A."/>
            <person name="Walenz B."/>
            <person name="Wang J."/>
            <person name="Wasserman M."/>
            <person name="Watts T."/>
            <person name="Wilson D."/>
            <person name="Wilson R.K."/>
            <person name="Wing R.A."/>
            <person name="Wolfner M.F."/>
            <person name="Wong A."/>
            <person name="Wong G.K."/>
            <person name="Wu C.I."/>
            <person name="Wu G."/>
            <person name="Yamamoto D."/>
            <person name="Yang H.P."/>
            <person name="Yang S.P."/>
            <person name="Yorke J.A."/>
            <person name="Yoshida K."/>
            <person name="Zdobnov E."/>
            <person name="Zhang P."/>
            <person name="Zhang Y."/>
            <person name="Zimin A.V."/>
            <person name="Baldwin J."/>
            <person name="Abdouelleil A."/>
            <person name="Abdulkadir J."/>
            <person name="Abebe A."/>
            <person name="Abera B."/>
            <person name="Abreu J."/>
            <person name="Acer S.C."/>
            <person name="Aftuck L."/>
            <person name="Alexander A."/>
            <person name="An P."/>
            <person name="Anderson E."/>
            <person name="Anderson S."/>
            <person name="Arachi H."/>
            <person name="Azer M."/>
            <person name="Bachantsang P."/>
            <person name="Barry A."/>
            <person name="Bayul T."/>
            <person name="Berlin A."/>
            <person name="Bessette D."/>
            <person name="Bloom T."/>
            <person name="Blye J."/>
            <person name="Boguslavskiy L."/>
            <person name="Bonnet C."/>
            <person name="Boukhgalter B."/>
            <person name="Bourzgui I."/>
            <person name="Brown A."/>
            <person name="Cahill P."/>
            <person name="Channer S."/>
            <person name="Cheshatsang Y."/>
            <person name="Chuda L."/>
            <person name="Citroen M."/>
            <person name="Collymore A."/>
            <person name="Cooke P."/>
            <person name="Costello M."/>
            <person name="D'Aco K."/>
            <person name="Daza R."/>
            <person name="De Haan G."/>
            <person name="DeGray S."/>
            <person name="DeMaso C."/>
            <person name="Dhargay N."/>
            <person name="Dooley K."/>
            <person name="Dooley E."/>
            <person name="Doricent M."/>
            <person name="Dorje P."/>
            <person name="Dorjee K."/>
            <person name="Dupes A."/>
            <person name="Elong R."/>
            <person name="Falk J."/>
            <person name="Farina A."/>
            <person name="Faro S."/>
            <person name="Ferguson D."/>
            <person name="Fisher S."/>
            <person name="Foley C.D."/>
            <person name="Franke A."/>
            <person name="Friedrich D."/>
            <person name="Gadbois L."/>
            <person name="Gearin G."/>
            <person name="Gearin C.R."/>
            <person name="Giannoukos G."/>
            <person name="Goode T."/>
            <person name="Graham J."/>
            <person name="Grandbois E."/>
            <person name="Grewal S."/>
            <person name="Gyaltsen K."/>
            <person name="Hafez N."/>
            <person name="Hagos B."/>
            <person name="Hall J."/>
            <person name="Henson C."/>
            <person name="Hollinger A."/>
            <person name="Honan T."/>
            <person name="Huard M.D."/>
            <person name="Hughes L."/>
            <person name="Hurhula B."/>
            <person name="Husby M.E."/>
            <person name="Kamat A."/>
            <person name="Kanga B."/>
            <person name="Kashin S."/>
            <person name="Khazanovich D."/>
            <person name="Kisner P."/>
            <person name="Lance K."/>
            <person name="Lara M."/>
            <person name="Lee W."/>
            <person name="Lennon N."/>
            <person name="Letendre F."/>
            <person name="LeVine R."/>
            <person name="Lipovsky A."/>
            <person name="Liu X."/>
            <person name="Liu J."/>
            <person name="Liu S."/>
            <person name="Lokyitsang T."/>
            <person name="Lokyitsang Y."/>
            <person name="Lubonja R."/>
            <person name="Lui A."/>
            <person name="MacDonald P."/>
            <person name="Magnisalis V."/>
            <person name="Maru K."/>
            <person name="Matthews C."/>
            <person name="McCusker W."/>
            <person name="McDonough S."/>
            <person name="Mehta T."/>
            <person name="Meldrim J."/>
            <person name="Meneus L."/>
            <person name="Mihai O."/>
            <person name="Mihalev A."/>
            <person name="Mihova T."/>
            <person name="Mittelman R."/>
            <person name="Mlenga V."/>
            <person name="Montmayeur A."/>
            <person name="Mulrain L."/>
            <person name="Navidi A."/>
            <person name="Naylor J."/>
            <person name="Negash T."/>
            <person name="Nguyen T."/>
            <person name="Nguyen N."/>
            <person name="Nicol R."/>
            <person name="Norbu C."/>
            <person name="Norbu N."/>
            <person name="Novod N."/>
            <person name="O'Neill B."/>
            <person name="Osman S."/>
            <person name="Markiewicz E."/>
            <person name="Oyono O.L."/>
            <person name="Patti C."/>
            <person name="Phunkhang P."/>
            <person name="Pierre F."/>
            <person name="Priest M."/>
            <person name="Raghuraman S."/>
            <person name="Rege F."/>
            <person name="Reyes R."/>
            <person name="Rise C."/>
            <person name="Rogov P."/>
            <person name="Ross K."/>
            <person name="Ryan E."/>
            <person name="Settipalli S."/>
            <person name="Shea T."/>
            <person name="Sherpa N."/>
            <person name="Shi L."/>
            <person name="Shih D."/>
            <person name="Sparrow T."/>
            <person name="Spaulding J."/>
            <person name="Stalker J."/>
            <person name="Stange-Thomann N."/>
            <person name="Stavropoulos S."/>
            <person name="Stone C."/>
            <person name="Strader C."/>
            <person name="Tesfaye S."/>
            <person name="Thomson T."/>
            <person name="Thoulutsang Y."/>
            <person name="Thoulutsang D."/>
            <person name="Topham K."/>
            <person name="Topping I."/>
            <person name="Tsamla T."/>
            <person name="Vassiliev H."/>
            <person name="Vo A."/>
            <person name="Wangchuk T."/>
            <person name="Wangdi T."/>
            <person name="Weiand M."/>
            <person name="Wilkinson J."/>
            <person name="Wilson A."/>
            <person name="Yadav S."/>
            <person name="Young G."/>
            <person name="Yu Q."/>
            <person name="Zembek L."/>
            <person name="Zhong D."/>
            <person name="Zimmer A."/>
            <person name="Zwirko Z."/>
            <person name="Jaffe D.B."/>
            <person name="Alvarez P."/>
            <person name="Brockman W."/>
            <person name="Butler J."/>
            <person name="Chin C."/>
            <person name="Gnerre S."/>
            <person name="Grabherr M."/>
            <person name="Kleber M."/>
            <person name="Mauceli E."/>
            <person name="MacCallum I."/>
        </authorList>
    </citation>
    <scope>NUCLEOTIDE SEQUENCE [LARGE SCALE GENOMIC DNA]</scope>
    <source>
        <strain evidence="2 3">TSC#14021-0224.01</strain>
    </source>
</reference>
<dbReference type="HOGENOM" id="CLU_080536_0_0_1"/>
<keyword evidence="3" id="KW-1185">Reference proteome</keyword>
<organism evidence="2 3">
    <name type="scientific">Drosophila erecta</name>
    <name type="common">Fruit fly</name>
    <dbReference type="NCBI Taxonomy" id="7220"/>
    <lineage>
        <taxon>Eukaryota</taxon>
        <taxon>Metazoa</taxon>
        <taxon>Ecdysozoa</taxon>
        <taxon>Arthropoda</taxon>
        <taxon>Hexapoda</taxon>
        <taxon>Insecta</taxon>
        <taxon>Pterygota</taxon>
        <taxon>Neoptera</taxon>
        <taxon>Endopterygota</taxon>
        <taxon>Diptera</taxon>
        <taxon>Brachycera</taxon>
        <taxon>Muscomorpha</taxon>
        <taxon>Ephydroidea</taxon>
        <taxon>Drosophilidae</taxon>
        <taxon>Drosophila</taxon>
        <taxon>Sophophora</taxon>
    </lineage>
</organism>
<reference evidence="2 3" key="2">
    <citation type="journal article" date="2008" name="Bioinformatics">
        <title>Assembly reconciliation.</title>
        <authorList>
            <person name="Zimin A.V."/>
            <person name="Smith D.R."/>
            <person name="Sutton G."/>
            <person name="Yorke J.A."/>
        </authorList>
    </citation>
    <scope>NUCLEOTIDE SEQUENCE [LARGE SCALE GENOMIC DNA]</scope>
    <source>
        <strain evidence="2 3">TSC#14021-0224.01</strain>
    </source>
</reference>
<gene>
    <name evidence="2" type="primary">Dere\GG18518</name>
    <name evidence="2" type="synonym">dere_GLEANR_3348</name>
    <name evidence="2" type="synonym">GG18518</name>
    <name evidence="2" type="ORF">Dere_GG18518</name>
</gene>
<dbReference type="PhylomeDB" id="B3NU67"/>
<feature type="domain" description="DUF4729" evidence="1">
    <location>
        <begin position="40"/>
        <end position="291"/>
    </location>
</feature>
<proteinExistence type="predicted"/>
<dbReference type="OMA" id="CAFFEWL"/>
<evidence type="ECO:0000313" key="2">
    <source>
        <dbReference type="EMBL" id="EDV45843.1"/>
    </source>
</evidence>
<sequence length="308" mass="35604">MNRNKPLRLIDLSKTETKTETECDTKPKLTLNRLSRIPIQCPLETCPATICKQDLLYHLTSQHLRSHVRKHLQLAFDGERCTLVFDPSQLLAMQTICLGVLLYGGERGGQEPLPGAREFSHRNRLPRHSELEPLQDYLPVMVLVRKTGFLDWVLPDRNVESDEDTHGCAKSRVEWVRHLDFTSDTYPKFSKNLHRARNSEKFCDLKQRDISEHERADLRNLDMYTIWTQSAPCIRPLRVCMTVFNRSLSDGRSALGWVANSGRVYPEIGGKQLPKDRHSMWLTQQELQEMCGAEYHLQLEVILNVSVE</sequence>
<dbReference type="InterPro" id="IPR031732">
    <property type="entry name" value="DUF4729"/>
</dbReference>
<protein>
    <recommendedName>
        <fullName evidence="1">DUF4729 domain-containing protein</fullName>
    </recommendedName>
</protein>
<accession>B3NU67</accession>
<name>B3NU67_DROER</name>
<evidence type="ECO:0000259" key="1">
    <source>
        <dbReference type="Pfam" id="PF15866"/>
    </source>
</evidence>
<dbReference type="AlphaFoldDB" id="B3NU67"/>
<dbReference type="Pfam" id="PF15866">
    <property type="entry name" value="DUF4729"/>
    <property type="match status" value="1"/>
</dbReference>